<sequence>MFQHLLVPTDGSSLSRSTAIEAVRFAKAAGAKITGFHAMPELRHMTQHPGLPTDTRANFERQARAEANAALDFVKEAAQAQGVVCDTVMVASDQPHEAILRAARDRDCDLIVMASHGRRGIEAMLIGSETQKVLTHSKIPVLVWRSNRG</sequence>
<feature type="domain" description="UspA" evidence="2">
    <location>
        <begin position="1"/>
        <end position="144"/>
    </location>
</feature>
<gene>
    <name evidence="3" type="ORF">D3F03_01155</name>
</gene>
<dbReference type="PANTHER" id="PTHR46268:SF6">
    <property type="entry name" value="UNIVERSAL STRESS PROTEIN UP12"/>
    <property type="match status" value="1"/>
</dbReference>
<accession>A0A398CDX1</accession>
<dbReference type="RefSeq" id="WP_119107538.1">
    <property type="nucleotide sequence ID" value="NZ_QXJC01000001.1"/>
</dbReference>
<dbReference type="AlphaFoldDB" id="A0A398CDX1"/>
<dbReference type="PRINTS" id="PR01438">
    <property type="entry name" value="UNVRSLSTRESS"/>
</dbReference>
<evidence type="ECO:0000313" key="3">
    <source>
        <dbReference type="EMBL" id="RID99087.1"/>
    </source>
</evidence>
<evidence type="ECO:0000256" key="1">
    <source>
        <dbReference type="ARBA" id="ARBA00008791"/>
    </source>
</evidence>
<dbReference type="InterPro" id="IPR006015">
    <property type="entry name" value="Universal_stress_UspA"/>
</dbReference>
<evidence type="ECO:0000259" key="2">
    <source>
        <dbReference type="Pfam" id="PF00582"/>
    </source>
</evidence>
<protein>
    <submittedName>
        <fullName evidence="3">Universal stress protein</fullName>
    </submittedName>
</protein>
<dbReference type="EMBL" id="QXJC01000001">
    <property type="protein sequence ID" value="RID99087.1"/>
    <property type="molecule type" value="Genomic_DNA"/>
</dbReference>
<dbReference type="Gene3D" id="3.40.50.620">
    <property type="entry name" value="HUPs"/>
    <property type="match status" value="1"/>
</dbReference>
<dbReference type="Proteomes" id="UP000266302">
    <property type="component" value="Unassembled WGS sequence"/>
</dbReference>
<proteinExistence type="inferred from homology"/>
<keyword evidence="4" id="KW-1185">Reference proteome</keyword>
<name>A0A398CDX1_9BURK</name>
<dbReference type="InterPro" id="IPR006016">
    <property type="entry name" value="UspA"/>
</dbReference>
<organism evidence="3 4">
    <name type="scientific">Simplicispira hankyongi</name>
    <dbReference type="NCBI Taxonomy" id="2315688"/>
    <lineage>
        <taxon>Bacteria</taxon>
        <taxon>Pseudomonadati</taxon>
        <taxon>Pseudomonadota</taxon>
        <taxon>Betaproteobacteria</taxon>
        <taxon>Burkholderiales</taxon>
        <taxon>Comamonadaceae</taxon>
        <taxon>Simplicispira</taxon>
    </lineage>
</organism>
<dbReference type="Pfam" id="PF00582">
    <property type="entry name" value="Usp"/>
    <property type="match status" value="1"/>
</dbReference>
<dbReference type="PANTHER" id="PTHR46268">
    <property type="entry name" value="STRESS RESPONSE PROTEIN NHAX"/>
    <property type="match status" value="1"/>
</dbReference>
<reference evidence="3 4" key="1">
    <citation type="submission" date="2018-09" db="EMBL/GenBank/DDBJ databases">
        <title>Draft genome of Simplicispira sp. NY-02.</title>
        <authorList>
            <person name="Im W.T."/>
        </authorList>
    </citation>
    <scope>NUCLEOTIDE SEQUENCE [LARGE SCALE GENOMIC DNA]</scope>
    <source>
        <strain evidence="3 4">NY-02</strain>
    </source>
</reference>
<comment type="similarity">
    <text evidence="1">Belongs to the universal stress protein A family.</text>
</comment>
<dbReference type="SUPFAM" id="SSF52402">
    <property type="entry name" value="Adenine nucleotide alpha hydrolases-like"/>
    <property type="match status" value="1"/>
</dbReference>
<comment type="caution">
    <text evidence="3">The sequence shown here is derived from an EMBL/GenBank/DDBJ whole genome shotgun (WGS) entry which is preliminary data.</text>
</comment>
<dbReference type="OrthoDB" id="5295044at2"/>
<dbReference type="CDD" id="cd00293">
    <property type="entry name" value="USP-like"/>
    <property type="match status" value="1"/>
</dbReference>
<dbReference type="InterPro" id="IPR014729">
    <property type="entry name" value="Rossmann-like_a/b/a_fold"/>
</dbReference>
<evidence type="ECO:0000313" key="4">
    <source>
        <dbReference type="Proteomes" id="UP000266302"/>
    </source>
</evidence>